<dbReference type="AlphaFoldDB" id="A0A849V8G1"/>
<dbReference type="PANTHER" id="PTHR34322:SF2">
    <property type="entry name" value="TRANSPOSASE IS200-LIKE DOMAIN-CONTAINING PROTEIN"/>
    <property type="match status" value="1"/>
</dbReference>
<protein>
    <submittedName>
        <fullName evidence="2">Transposase</fullName>
    </submittedName>
</protein>
<dbReference type="Gene3D" id="3.30.70.1290">
    <property type="entry name" value="Transposase IS200-like"/>
    <property type="match status" value="1"/>
</dbReference>
<reference evidence="2 3" key="1">
    <citation type="submission" date="2020-04" db="EMBL/GenBank/DDBJ databases">
        <title>Pseudoalteromonas caenipelagi sp. nov., isolated from a tidal flat.</title>
        <authorList>
            <person name="Park S."/>
            <person name="Yoon J.-H."/>
        </authorList>
    </citation>
    <scope>NUCLEOTIDE SEQUENCE [LARGE SCALE GENOMIC DNA]</scope>
    <source>
        <strain evidence="2 3">JBTF-M23</strain>
    </source>
</reference>
<dbReference type="Proteomes" id="UP000586305">
    <property type="component" value="Unassembled WGS sequence"/>
</dbReference>
<evidence type="ECO:0000313" key="2">
    <source>
        <dbReference type="EMBL" id="NOU49060.1"/>
    </source>
</evidence>
<evidence type="ECO:0000313" key="3">
    <source>
        <dbReference type="Proteomes" id="UP000586305"/>
    </source>
</evidence>
<dbReference type="EMBL" id="JABBPG010000001">
    <property type="protein sequence ID" value="NOU49060.1"/>
    <property type="molecule type" value="Genomic_DNA"/>
</dbReference>
<comment type="caution">
    <text evidence="2">The sequence shown here is derived from an EMBL/GenBank/DDBJ whole genome shotgun (WGS) entry which is preliminary data.</text>
</comment>
<dbReference type="SUPFAM" id="SSF143422">
    <property type="entry name" value="Transposase IS200-like"/>
    <property type="match status" value="1"/>
</dbReference>
<dbReference type="PANTHER" id="PTHR34322">
    <property type="entry name" value="TRANSPOSASE, Y1_TNP DOMAIN-CONTAINING"/>
    <property type="match status" value="1"/>
</dbReference>
<keyword evidence="3" id="KW-1185">Reference proteome</keyword>
<dbReference type="GO" id="GO:0003677">
    <property type="term" value="F:DNA binding"/>
    <property type="evidence" value="ECO:0007669"/>
    <property type="project" value="InterPro"/>
</dbReference>
<accession>A0A849V8G1</accession>
<sequence>MATARKRQVSLVDTKYYHCISRCVRRAFLCGDDTITGKSYEHRRQWVEDKLLALAKVFCIDVCAYAVMSNHTHVVLYVDDKKAKRLNDKAILIRWHKLFKGTLLTQKYLQGDKLDKAQQFFLNRTIADYRERLADISWFMRVLNEDIARKANKEDNCTGRFWEGRFKSQALLDEAALAACMAYVDLNPIRAKMAKTPEDSDHTSVQKRLDAVKNNAEKEAKQPKQLARFAGSPRKHMPKGVPFELKSYLELVELTGRCMREDKRGHIEQRTLPILERLNIAPENWLKLTTQFTKVFKGPVGRPNKLDGYYAHLEVKRRTGISHCEQLFG</sequence>
<dbReference type="SMART" id="SM01321">
    <property type="entry name" value="Y1_Tnp"/>
    <property type="match status" value="1"/>
</dbReference>
<dbReference type="InterPro" id="IPR002686">
    <property type="entry name" value="Transposase_17"/>
</dbReference>
<proteinExistence type="predicted"/>
<evidence type="ECO:0000259" key="1">
    <source>
        <dbReference type="SMART" id="SM01321"/>
    </source>
</evidence>
<dbReference type="GO" id="GO:0006313">
    <property type="term" value="P:DNA transposition"/>
    <property type="evidence" value="ECO:0007669"/>
    <property type="project" value="InterPro"/>
</dbReference>
<name>A0A849V8G1_9GAMM</name>
<dbReference type="GO" id="GO:0004803">
    <property type="term" value="F:transposase activity"/>
    <property type="evidence" value="ECO:0007669"/>
    <property type="project" value="InterPro"/>
</dbReference>
<gene>
    <name evidence="2" type="ORF">HG263_00655</name>
</gene>
<organism evidence="2 3">
    <name type="scientific">Pseudoalteromonas caenipelagi</name>
    <dbReference type="NCBI Taxonomy" id="2726988"/>
    <lineage>
        <taxon>Bacteria</taxon>
        <taxon>Pseudomonadati</taxon>
        <taxon>Pseudomonadota</taxon>
        <taxon>Gammaproteobacteria</taxon>
        <taxon>Alteromonadales</taxon>
        <taxon>Pseudoalteromonadaceae</taxon>
        <taxon>Pseudoalteromonas</taxon>
    </lineage>
</organism>
<feature type="domain" description="Transposase IS200-like" evidence="1">
    <location>
        <begin position="12"/>
        <end position="187"/>
    </location>
</feature>
<dbReference type="RefSeq" id="WP_171624163.1">
    <property type="nucleotide sequence ID" value="NZ_JABBPG010000001.1"/>
</dbReference>
<dbReference type="InterPro" id="IPR036515">
    <property type="entry name" value="Transposase_17_sf"/>
</dbReference>